<accession>A0A6A0B7Z7</accession>
<protein>
    <recommendedName>
        <fullName evidence="5">protein adenylyltransferase</fullName>
        <ecNumber evidence="5">2.7.7.108</ecNumber>
    </recommendedName>
</protein>
<evidence type="ECO:0000256" key="3">
    <source>
        <dbReference type="ARBA" id="ARBA00022741"/>
    </source>
</evidence>
<evidence type="ECO:0000256" key="6">
    <source>
        <dbReference type="ARBA" id="ARBA00047939"/>
    </source>
</evidence>
<comment type="catalytic activity">
    <reaction evidence="7">
        <text>L-tyrosyl-[protein] + ATP = O-(5'-adenylyl)-L-tyrosyl-[protein] + diphosphate</text>
        <dbReference type="Rhea" id="RHEA:54288"/>
        <dbReference type="Rhea" id="RHEA-COMP:10136"/>
        <dbReference type="Rhea" id="RHEA-COMP:13846"/>
        <dbReference type="ChEBI" id="CHEBI:30616"/>
        <dbReference type="ChEBI" id="CHEBI:33019"/>
        <dbReference type="ChEBI" id="CHEBI:46858"/>
        <dbReference type="ChEBI" id="CHEBI:83624"/>
        <dbReference type="EC" id="2.7.7.108"/>
    </reaction>
</comment>
<keyword evidence="1" id="KW-0808">Transferase</keyword>
<gene>
    <name evidence="9" type="ORF">Hs20B_09860</name>
</gene>
<reference evidence="9 10" key="1">
    <citation type="submission" date="2020-02" db="EMBL/GenBank/DDBJ databases">
        <title>Draft genome sequence of Lactococcus sp. Hs20B0-1.</title>
        <authorList>
            <person name="Noda S."/>
            <person name="Yuki M."/>
            <person name="Ohkuma M."/>
        </authorList>
    </citation>
    <scope>NUCLEOTIDE SEQUENCE [LARGE SCALE GENOMIC DNA]</scope>
    <source>
        <strain evidence="9 10">Hs20B0-1</strain>
    </source>
</reference>
<organism evidence="9 10">
    <name type="scientific">Pseudolactococcus insecticola</name>
    <dbReference type="NCBI Taxonomy" id="2709158"/>
    <lineage>
        <taxon>Bacteria</taxon>
        <taxon>Bacillati</taxon>
        <taxon>Bacillota</taxon>
        <taxon>Bacilli</taxon>
        <taxon>Lactobacillales</taxon>
        <taxon>Streptococcaceae</taxon>
        <taxon>Pseudolactococcus</taxon>
    </lineage>
</organism>
<sequence>MPKKEYSSYQYVDPDNKYTYPNSSVLINKFDIQDVHKAREKEYELVSMRLLELDIFPIKVQSMKDILAIHQYIFQDLYWWAGQYREVNISKSGNNFMAMQAFGSAEIYMNSLLKDYHQNAQTRDDVIRHLALILDNQNYLHPFREGNGRTQREVVRVLALEKGYKAQIKLESDDEIYNLYMDGTVYSDTKKLEQLFDKILENAE</sequence>
<dbReference type="InterPro" id="IPR003812">
    <property type="entry name" value="Fido"/>
</dbReference>
<dbReference type="Pfam" id="PF02661">
    <property type="entry name" value="Fic"/>
    <property type="match status" value="1"/>
</dbReference>
<keyword evidence="10" id="KW-1185">Reference proteome</keyword>
<dbReference type="InterPro" id="IPR036597">
    <property type="entry name" value="Fido-like_dom_sf"/>
</dbReference>
<keyword evidence="3" id="KW-0547">Nucleotide-binding</keyword>
<evidence type="ECO:0000313" key="9">
    <source>
        <dbReference type="EMBL" id="GFH40588.1"/>
    </source>
</evidence>
<dbReference type="SUPFAM" id="SSF140931">
    <property type="entry name" value="Fic-like"/>
    <property type="match status" value="1"/>
</dbReference>
<dbReference type="PANTHER" id="PTHR39560:SF1">
    <property type="entry name" value="PROTEIN ADENYLYLTRANSFERASE FIC-RELATED"/>
    <property type="match status" value="1"/>
</dbReference>
<dbReference type="Proteomes" id="UP000475928">
    <property type="component" value="Unassembled WGS sequence"/>
</dbReference>
<dbReference type="GO" id="GO:0005524">
    <property type="term" value="F:ATP binding"/>
    <property type="evidence" value="ECO:0007669"/>
    <property type="project" value="UniProtKB-KW"/>
</dbReference>
<evidence type="ECO:0000313" key="10">
    <source>
        <dbReference type="Proteomes" id="UP000475928"/>
    </source>
</evidence>
<dbReference type="GO" id="GO:0070733">
    <property type="term" value="F:AMPylase activity"/>
    <property type="evidence" value="ECO:0007669"/>
    <property type="project" value="UniProtKB-EC"/>
</dbReference>
<comment type="caution">
    <text evidence="9">The sequence shown here is derived from an EMBL/GenBank/DDBJ whole genome shotgun (WGS) entry which is preliminary data.</text>
</comment>
<dbReference type="Gene3D" id="1.10.3290.10">
    <property type="entry name" value="Fido-like domain"/>
    <property type="match status" value="1"/>
</dbReference>
<keyword evidence="2" id="KW-0548">Nucleotidyltransferase</keyword>
<evidence type="ECO:0000256" key="5">
    <source>
        <dbReference type="ARBA" id="ARBA00034531"/>
    </source>
</evidence>
<evidence type="ECO:0000256" key="1">
    <source>
        <dbReference type="ARBA" id="ARBA00022679"/>
    </source>
</evidence>
<dbReference type="EMBL" id="BLLH01000004">
    <property type="protein sequence ID" value="GFH40588.1"/>
    <property type="molecule type" value="Genomic_DNA"/>
</dbReference>
<evidence type="ECO:0000256" key="7">
    <source>
        <dbReference type="ARBA" id="ARBA00048696"/>
    </source>
</evidence>
<comment type="catalytic activity">
    <reaction evidence="6">
        <text>L-threonyl-[protein] + ATP = 3-O-(5'-adenylyl)-L-threonyl-[protein] + diphosphate</text>
        <dbReference type="Rhea" id="RHEA:54292"/>
        <dbReference type="Rhea" id="RHEA-COMP:11060"/>
        <dbReference type="Rhea" id="RHEA-COMP:13847"/>
        <dbReference type="ChEBI" id="CHEBI:30013"/>
        <dbReference type="ChEBI" id="CHEBI:30616"/>
        <dbReference type="ChEBI" id="CHEBI:33019"/>
        <dbReference type="ChEBI" id="CHEBI:138113"/>
        <dbReference type="EC" id="2.7.7.108"/>
    </reaction>
</comment>
<dbReference type="RefSeq" id="WP_172356253.1">
    <property type="nucleotide sequence ID" value="NZ_BLLH01000004.1"/>
</dbReference>
<evidence type="ECO:0000256" key="4">
    <source>
        <dbReference type="ARBA" id="ARBA00022840"/>
    </source>
</evidence>
<dbReference type="PROSITE" id="PS51459">
    <property type="entry name" value="FIDO"/>
    <property type="match status" value="1"/>
</dbReference>
<keyword evidence="4" id="KW-0067">ATP-binding</keyword>
<evidence type="ECO:0000256" key="2">
    <source>
        <dbReference type="ARBA" id="ARBA00022695"/>
    </source>
</evidence>
<dbReference type="AlphaFoldDB" id="A0A6A0B7Z7"/>
<feature type="domain" description="Fido" evidence="8">
    <location>
        <begin position="61"/>
        <end position="201"/>
    </location>
</feature>
<dbReference type="PANTHER" id="PTHR39560">
    <property type="entry name" value="PROTEIN ADENYLYLTRANSFERASE FIC-RELATED"/>
    <property type="match status" value="1"/>
</dbReference>
<name>A0A6A0B7Z7_9LACT</name>
<evidence type="ECO:0000259" key="8">
    <source>
        <dbReference type="PROSITE" id="PS51459"/>
    </source>
</evidence>
<proteinExistence type="predicted"/>
<dbReference type="GO" id="GO:0051302">
    <property type="term" value="P:regulation of cell division"/>
    <property type="evidence" value="ECO:0007669"/>
    <property type="project" value="TreeGrafter"/>
</dbReference>
<dbReference type="EC" id="2.7.7.108" evidence="5"/>